<dbReference type="EMBL" id="SNXS01000006">
    <property type="protein sequence ID" value="TDP62718.1"/>
    <property type="molecule type" value="Genomic_DNA"/>
</dbReference>
<dbReference type="InterPro" id="IPR016181">
    <property type="entry name" value="Acyl_CoA_acyltransferase"/>
</dbReference>
<gene>
    <name evidence="2" type="ORF">DES47_10613</name>
</gene>
<reference evidence="2 3" key="1">
    <citation type="submission" date="2019-03" db="EMBL/GenBank/DDBJ databases">
        <title>Genomic Encyclopedia of Type Strains, Phase IV (KMG-IV): sequencing the most valuable type-strain genomes for metagenomic binning, comparative biology and taxonomic classification.</title>
        <authorList>
            <person name="Goeker M."/>
        </authorList>
    </citation>
    <scope>NUCLEOTIDE SEQUENCE [LARGE SCALE GENOMIC DNA]</scope>
    <source>
        <strain evidence="2 3">DSM 16998</strain>
    </source>
</reference>
<sequence>MNTDSSTDSGDDAHPASALTQMGAALSQAPGAVFKAWSSWVPIRSLAPRHRARILTHLLSLGPDDRYLRFGYPASDEQIGRYAESLNFERDEVLGIFNRRLQLIAMAHLAYEPAPQLPDKPPMVEFGVSVLNKNRGRGFGARLFEHAALHARNRGIDTMFIHALSENTAMLRIARNAGATVERDGPDSEAWLRLPPDSVSSHVGEAIERHAAELDFQLKRHAHAVGEFIEAIGEVKSGVSDTRRAGRE</sequence>
<evidence type="ECO:0000313" key="2">
    <source>
        <dbReference type="EMBL" id="TDP62718.1"/>
    </source>
</evidence>
<keyword evidence="3" id="KW-1185">Reference proteome</keyword>
<comment type="caution">
    <text evidence="2">The sequence shown here is derived from an EMBL/GenBank/DDBJ whole genome shotgun (WGS) entry which is preliminary data.</text>
</comment>
<dbReference type="GO" id="GO:0016747">
    <property type="term" value="F:acyltransferase activity, transferring groups other than amino-acyl groups"/>
    <property type="evidence" value="ECO:0007669"/>
    <property type="project" value="InterPro"/>
</dbReference>
<dbReference type="Gene3D" id="3.40.630.30">
    <property type="match status" value="1"/>
</dbReference>
<organism evidence="2 3">
    <name type="scientific">Roseateles toxinivorans</name>
    <dbReference type="NCBI Taxonomy" id="270368"/>
    <lineage>
        <taxon>Bacteria</taxon>
        <taxon>Pseudomonadati</taxon>
        <taxon>Pseudomonadota</taxon>
        <taxon>Betaproteobacteria</taxon>
        <taxon>Burkholderiales</taxon>
        <taxon>Sphaerotilaceae</taxon>
        <taxon>Roseateles</taxon>
    </lineage>
</organism>
<dbReference type="AlphaFoldDB" id="A0A4R6QIG3"/>
<accession>A0A4R6QIG3</accession>
<dbReference type="InParanoid" id="A0A4R6QIG3"/>
<dbReference type="SUPFAM" id="SSF55729">
    <property type="entry name" value="Acyl-CoA N-acyltransferases (Nat)"/>
    <property type="match status" value="1"/>
</dbReference>
<protein>
    <submittedName>
        <fullName evidence="2">Acetyltransferase (GNAT) family protein</fullName>
    </submittedName>
</protein>
<dbReference type="CDD" id="cd04301">
    <property type="entry name" value="NAT_SF"/>
    <property type="match status" value="1"/>
</dbReference>
<dbReference type="Proteomes" id="UP000295361">
    <property type="component" value="Unassembled WGS sequence"/>
</dbReference>
<keyword evidence="2" id="KW-0808">Transferase</keyword>
<evidence type="ECO:0000313" key="3">
    <source>
        <dbReference type="Proteomes" id="UP000295361"/>
    </source>
</evidence>
<evidence type="ECO:0000259" key="1">
    <source>
        <dbReference type="PROSITE" id="PS51186"/>
    </source>
</evidence>
<dbReference type="PROSITE" id="PS51186">
    <property type="entry name" value="GNAT"/>
    <property type="match status" value="1"/>
</dbReference>
<name>A0A4R6QIG3_9BURK</name>
<dbReference type="RefSeq" id="WP_166652111.1">
    <property type="nucleotide sequence ID" value="NZ_SNXS01000006.1"/>
</dbReference>
<proteinExistence type="predicted"/>
<dbReference type="InterPro" id="IPR000182">
    <property type="entry name" value="GNAT_dom"/>
</dbReference>
<dbReference type="Pfam" id="PF00583">
    <property type="entry name" value="Acetyltransf_1"/>
    <property type="match status" value="1"/>
</dbReference>
<feature type="domain" description="N-acetyltransferase" evidence="1">
    <location>
        <begin position="41"/>
        <end position="197"/>
    </location>
</feature>